<name>Q8TVW7_METKA</name>
<dbReference type="SUPFAM" id="SSF82171">
    <property type="entry name" value="DPP6 N-terminal domain-like"/>
    <property type="match status" value="1"/>
</dbReference>
<evidence type="ECO:0000313" key="2">
    <source>
        <dbReference type="EMBL" id="AAM02484.1"/>
    </source>
</evidence>
<feature type="compositionally biased region" description="Low complexity" evidence="1">
    <location>
        <begin position="445"/>
        <end position="463"/>
    </location>
</feature>
<reference evidence="2 3" key="1">
    <citation type="journal article" date="2002" name="Proc. Natl. Acad. Sci. U.S.A.">
        <title>The complete genome of hyperthermophile Methanopyrus kandleri AV19 and monophyly of archaeal methanogens.</title>
        <authorList>
            <person name="Slesarev A.I."/>
            <person name="Mezhevaya K.V."/>
            <person name="Makarova K.S."/>
            <person name="Polushin N.N."/>
            <person name="Shcherbinina O.V."/>
            <person name="Shakhova V.V."/>
            <person name="Belova G.I."/>
            <person name="Aravind L."/>
            <person name="Natale D.A."/>
            <person name="Rogozin I.B."/>
            <person name="Tatusov R.L."/>
            <person name="Wolf Y.I."/>
            <person name="Stetter K.O."/>
            <person name="Malykh A.G."/>
            <person name="Koonin E.V."/>
            <person name="Kozyavkin S.A."/>
        </authorList>
    </citation>
    <scope>NUCLEOTIDE SEQUENCE [LARGE SCALE GENOMIC DNA]</scope>
    <source>
        <strain evidence="3">AV19 / DSM 6324 / JCM 9639 / NBRC 100938</strain>
    </source>
</reference>
<dbReference type="EMBL" id="AE009439">
    <property type="protein sequence ID" value="AAM02484.1"/>
    <property type="molecule type" value="Genomic_DNA"/>
</dbReference>
<accession>Q8TVW7</accession>
<dbReference type="PaxDb" id="190192-MK1271"/>
<feature type="compositionally biased region" description="Low complexity" evidence="1">
    <location>
        <begin position="427"/>
        <end position="438"/>
    </location>
</feature>
<dbReference type="AlphaFoldDB" id="Q8TVW7"/>
<dbReference type="STRING" id="190192.MK1271"/>
<feature type="compositionally biased region" description="Low complexity" evidence="1">
    <location>
        <begin position="478"/>
        <end position="498"/>
    </location>
</feature>
<dbReference type="KEGG" id="mka:MK1271"/>
<gene>
    <name evidence="2" type="ordered locus">MK1271</name>
</gene>
<dbReference type="GeneID" id="1477866"/>
<dbReference type="Proteomes" id="UP000001826">
    <property type="component" value="Chromosome"/>
</dbReference>
<organism evidence="2 3">
    <name type="scientific">Methanopyrus kandleri (strain AV19 / DSM 6324 / JCM 9639 / NBRC 100938)</name>
    <dbReference type="NCBI Taxonomy" id="190192"/>
    <lineage>
        <taxon>Archaea</taxon>
        <taxon>Methanobacteriati</taxon>
        <taxon>Methanobacteriota</taxon>
        <taxon>Methanomada group</taxon>
        <taxon>Methanopyri</taxon>
        <taxon>Methanopyrales</taxon>
        <taxon>Methanopyraceae</taxon>
        <taxon>Methanopyrus</taxon>
    </lineage>
</organism>
<evidence type="ECO:0000313" key="3">
    <source>
        <dbReference type="Proteomes" id="UP000001826"/>
    </source>
</evidence>
<sequence length="527" mass="56937">MIVLNNGTVIIVHLDENLKADAYRLSEFGRLLGHRATGNGVILLYRTRGGSTNVAVVRPSGVTYASKLGESGDLVVYRTADGVVVTVVGNRIAPPRGEVVRVGAEGGVISVLRDGVLLGFDRDGRVIWASKIPDFEKYLDYSWSPADPRKVLLSYRDTSGLVRVISVDSVSGDVKSPKYTVTTLDENTAFVFDDGTAVTVLKNEGWVIRTYDLGGVPIHADKGVIVYRDRFGTLHVAILAEREYLRPALEATGLAVFKREGEFMAVRYDESGRILGLDCEVHRERTDGGAVVLLTGGEVVRLDTSGRVEWVRTLPDFKGYLDYRGTLITYRDTSGRVRAVLATEGGVVEGLKSRETDETVEFTFPDGTSVVIGKDGRIRETHPGGTTRGGVSGRGEQGEQQGNLEGKGNREQGQRQGGPNQGGNQGSSGQSGQNQSNQGQGGQQQGNQQGQQGGEQNQRQGGQPEEHEQGEQGGQHGQRGPEQRGNQNRNQGNRNRQSGGEGGKRGSPVLIPPVIPPRRRVHTQHAL</sequence>
<feature type="region of interest" description="Disordered" evidence="1">
    <location>
        <begin position="367"/>
        <end position="527"/>
    </location>
</feature>
<dbReference type="EnsemblBacteria" id="AAM02484">
    <property type="protein sequence ID" value="AAM02484"/>
    <property type="gene ID" value="MK1271"/>
</dbReference>
<keyword evidence="3" id="KW-1185">Reference proteome</keyword>
<feature type="compositionally biased region" description="Gly residues" evidence="1">
    <location>
        <begin position="386"/>
        <end position="395"/>
    </location>
</feature>
<dbReference type="RefSeq" id="WP_011019639.1">
    <property type="nucleotide sequence ID" value="NC_003551.1"/>
</dbReference>
<dbReference type="InParanoid" id="Q8TVW7"/>
<proteinExistence type="predicted"/>
<dbReference type="HOGENOM" id="CLU_516414_0_0_2"/>
<feature type="compositionally biased region" description="Basic residues" evidence="1">
    <location>
        <begin position="517"/>
        <end position="527"/>
    </location>
</feature>
<evidence type="ECO:0000256" key="1">
    <source>
        <dbReference type="SAM" id="MobiDB-lite"/>
    </source>
</evidence>
<protein>
    <submittedName>
        <fullName evidence="2">Uncharacterized protein</fullName>
    </submittedName>
</protein>
<feature type="compositionally biased region" description="Gly residues" evidence="1">
    <location>
        <begin position="415"/>
        <end position="426"/>
    </location>
</feature>